<dbReference type="RefSeq" id="WP_353423854.1">
    <property type="nucleotide sequence ID" value="NZ_CP117826.1"/>
</dbReference>
<dbReference type="GO" id="GO:0006508">
    <property type="term" value="P:proteolysis"/>
    <property type="evidence" value="ECO:0007669"/>
    <property type="project" value="UniProtKB-KW"/>
</dbReference>
<keyword evidence="5" id="KW-0190">Covalent protein-DNA linkage</keyword>
<dbReference type="GO" id="GO:0106300">
    <property type="term" value="P:protein-DNA covalent cross-linking repair"/>
    <property type="evidence" value="ECO:0007669"/>
    <property type="project" value="InterPro"/>
</dbReference>
<dbReference type="GO" id="GO:0003697">
    <property type="term" value="F:single-stranded DNA binding"/>
    <property type="evidence" value="ECO:0007669"/>
    <property type="project" value="InterPro"/>
</dbReference>
<dbReference type="PANTHER" id="PTHR13604">
    <property type="entry name" value="DC12-RELATED"/>
    <property type="match status" value="1"/>
</dbReference>
<evidence type="ECO:0000256" key="2">
    <source>
        <dbReference type="ARBA" id="ARBA00022670"/>
    </source>
</evidence>
<dbReference type="InterPro" id="IPR036590">
    <property type="entry name" value="SRAP-like"/>
</dbReference>
<evidence type="ECO:0000256" key="6">
    <source>
        <dbReference type="ARBA" id="ARBA00023125"/>
    </source>
</evidence>
<comment type="similarity">
    <text evidence="1 8">Belongs to the SOS response-associated peptidase family.</text>
</comment>
<keyword evidence="2 8" id="KW-0645">Protease</keyword>
<dbReference type="GO" id="GO:0016829">
    <property type="term" value="F:lyase activity"/>
    <property type="evidence" value="ECO:0007669"/>
    <property type="project" value="UniProtKB-KW"/>
</dbReference>
<dbReference type="InterPro" id="IPR003738">
    <property type="entry name" value="SRAP"/>
</dbReference>
<proteinExistence type="inferred from homology"/>
<dbReference type="GO" id="GO:0008233">
    <property type="term" value="F:peptidase activity"/>
    <property type="evidence" value="ECO:0007669"/>
    <property type="project" value="UniProtKB-KW"/>
</dbReference>
<evidence type="ECO:0000256" key="4">
    <source>
        <dbReference type="ARBA" id="ARBA00022801"/>
    </source>
</evidence>
<dbReference type="Gene3D" id="3.90.1680.10">
    <property type="entry name" value="SOS response associated peptidase-like"/>
    <property type="match status" value="1"/>
</dbReference>
<evidence type="ECO:0000256" key="7">
    <source>
        <dbReference type="ARBA" id="ARBA00023239"/>
    </source>
</evidence>
<dbReference type="EC" id="3.4.-.-" evidence="8"/>
<evidence type="ECO:0000313" key="9">
    <source>
        <dbReference type="EMBL" id="XCC63015.1"/>
    </source>
</evidence>
<keyword evidence="3" id="KW-0227">DNA damage</keyword>
<dbReference type="PANTHER" id="PTHR13604:SF0">
    <property type="entry name" value="ABASIC SITE PROCESSING PROTEIN HMCES"/>
    <property type="match status" value="1"/>
</dbReference>
<dbReference type="SUPFAM" id="SSF143081">
    <property type="entry name" value="BB1717-like"/>
    <property type="match status" value="1"/>
</dbReference>
<dbReference type="AlphaFoldDB" id="A0AAU8AAW6"/>
<name>A0AAU8AAW6_9FIRM</name>
<protein>
    <recommendedName>
        <fullName evidence="8">Abasic site processing protein</fullName>
        <ecNumber evidence="8">3.4.-.-</ecNumber>
    </recommendedName>
</protein>
<dbReference type="Pfam" id="PF02586">
    <property type="entry name" value="SRAP"/>
    <property type="match status" value="1"/>
</dbReference>
<reference evidence="9" key="1">
    <citation type="submission" date="2023-02" db="EMBL/GenBank/DDBJ databases">
        <title>Gut commensal Christensenella minuta modulates host metabolism via a new class of secondary bile acids.</title>
        <authorList>
            <person name="Liu C."/>
        </authorList>
    </citation>
    <scope>NUCLEOTIDE SEQUENCE</scope>
    <source>
        <strain evidence="9">CA70</strain>
    </source>
</reference>
<keyword evidence="7" id="KW-0456">Lyase</keyword>
<evidence type="ECO:0000256" key="3">
    <source>
        <dbReference type="ARBA" id="ARBA00022763"/>
    </source>
</evidence>
<dbReference type="EMBL" id="CP117826">
    <property type="protein sequence ID" value="XCC63015.1"/>
    <property type="molecule type" value="Genomic_DNA"/>
</dbReference>
<keyword evidence="6" id="KW-0238">DNA-binding</keyword>
<evidence type="ECO:0000256" key="8">
    <source>
        <dbReference type="RuleBase" id="RU364100"/>
    </source>
</evidence>
<keyword evidence="4 8" id="KW-0378">Hydrolase</keyword>
<organism evidence="9">
    <name type="scientific">Christensenella massiliensis</name>
    <dbReference type="NCBI Taxonomy" id="1805714"/>
    <lineage>
        <taxon>Bacteria</taxon>
        <taxon>Bacillati</taxon>
        <taxon>Bacillota</taxon>
        <taxon>Clostridia</taxon>
        <taxon>Christensenellales</taxon>
        <taxon>Christensenellaceae</taxon>
        <taxon>Christensenella</taxon>
    </lineage>
</organism>
<evidence type="ECO:0000256" key="5">
    <source>
        <dbReference type="ARBA" id="ARBA00023124"/>
    </source>
</evidence>
<evidence type="ECO:0000256" key="1">
    <source>
        <dbReference type="ARBA" id="ARBA00008136"/>
    </source>
</evidence>
<sequence length="208" mass="24080">MMCERYYMDGSMPEIHSILERIQNITGCGRTIRPGDKEPRQIVPALAGRAEDIRCIPALWGIQEHGPGRNGLIYNVWTEHVLHDKMLRRALIEHPAVLPATSFYEWKRVRRNIVEQYRCYDEEKSPVYLAGFYRTGQDASGNDIKMAALLTVIANKDMLPYQYRMPLLLKQNEVAAWLNGSYTEYFLNRVPPRVEIKLAAQEIGENRQ</sequence>
<gene>
    <name evidence="9" type="ORF">PUP29_03620</name>
</gene>
<accession>A0AAU8AAW6</accession>